<feature type="region of interest" description="Disordered" evidence="1">
    <location>
        <begin position="1"/>
        <end position="253"/>
    </location>
</feature>
<accession>A0A6A6QCV4</accession>
<dbReference type="Proteomes" id="UP000799750">
    <property type="component" value="Unassembled WGS sequence"/>
</dbReference>
<evidence type="ECO:0000313" key="3">
    <source>
        <dbReference type="Proteomes" id="UP000799750"/>
    </source>
</evidence>
<sequence>MASKPSTTRIPSTSSPAQPQTQRTRPKKLQNPDHETGGGVMLPPTSASSASKLPATKPTDPKSTDATAPTRRRKPRKLNKDPLPTDPSTASPKPEEAAVGTELEALKSRVRGLEAKVEELYTTGKAGNGKSPRRRGKGRKASTGIDKAAEPEPDTNEPDTNEPETAELERLESELALARLDLATLSTSTRAPRPRPTASRVQSQEEDIEDIPRGNIPSASDPRPQPARSTSSANDRSVTLTGSYRIPLPPSVNIDDVRTIQSGIGAAQNVARSFLDSRRENAAKTGPAQSAARSATPARKGEAAAAGGGEGEGQSWGEWFGAYSMSISRAVKKIEAEAGVEVEAAQGRIAGARRASAPGKGVARKGAGGVAGSASNSNARMSAEQVKTLMS</sequence>
<feature type="compositionally biased region" description="Low complexity" evidence="1">
    <location>
        <begin position="174"/>
        <end position="200"/>
    </location>
</feature>
<name>A0A6A6QCV4_9PEZI</name>
<feature type="region of interest" description="Disordered" evidence="1">
    <location>
        <begin position="350"/>
        <end position="391"/>
    </location>
</feature>
<gene>
    <name evidence="2" type="ORF">BU16DRAFT_553284</name>
</gene>
<dbReference type="OrthoDB" id="3946385at2759"/>
<feature type="compositionally biased region" description="Low complexity" evidence="1">
    <location>
        <begin position="1"/>
        <end position="16"/>
    </location>
</feature>
<feature type="compositionally biased region" description="Basic residues" evidence="1">
    <location>
        <begin position="131"/>
        <end position="140"/>
    </location>
</feature>
<feature type="compositionally biased region" description="Low complexity" evidence="1">
    <location>
        <begin position="350"/>
        <end position="365"/>
    </location>
</feature>
<feature type="region of interest" description="Disordered" evidence="1">
    <location>
        <begin position="280"/>
        <end position="312"/>
    </location>
</feature>
<evidence type="ECO:0000313" key="2">
    <source>
        <dbReference type="EMBL" id="KAF2490092.1"/>
    </source>
</evidence>
<dbReference type="AlphaFoldDB" id="A0A6A6QCV4"/>
<feature type="compositionally biased region" description="Polar residues" evidence="1">
    <location>
        <begin position="227"/>
        <end position="242"/>
    </location>
</feature>
<proteinExistence type="predicted"/>
<organism evidence="2 3">
    <name type="scientific">Lophium mytilinum</name>
    <dbReference type="NCBI Taxonomy" id="390894"/>
    <lineage>
        <taxon>Eukaryota</taxon>
        <taxon>Fungi</taxon>
        <taxon>Dikarya</taxon>
        <taxon>Ascomycota</taxon>
        <taxon>Pezizomycotina</taxon>
        <taxon>Dothideomycetes</taxon>
        <taxon>Pleosporomycetidae</taxon>
        <taxon>Mytilinidiales</taxon>
        <taxon>Mytilinidiaceae</taxon>
        <taxon>Lophium</taxon>
    </lineage>
</organism>
<reference evidence="2" key="1">
    <citation type="journal article" date="2020" name="Stud. Mycol.">
        <title>101 Dothideomycetes genomes: a test case for predicting lifestyles and emergence of pathogens.</title>
        <authorList>
            <person name="Haridas S."/>
            <person name="Albert R."/>
            <person name="Binder M."/>
            <person name="Bloem J."/>
            <person name="Labutti K."/>
            <person name="Salamov A."/>
            <person name="Andreopoulos B."/>
            <person name="Baker S."/>
            <person name="Barry K."/>
            <person name="Bills G."/>
            <person name="Bluhm B."/>
            <person name="Cannon C."/>
            <person name="Castanera R."/>
            <person name="Culley D."/>
            <person name="Daum C."/>
            <person name="Ezra D."/>
            <person name="Gonzalez J."/>
            <person name="Henrissat B."/>
            <person name="Kuo A."/>
            <person name="Liang C."/>
            <person name="Lipzen A."/>
            <person name="Lutzoni F."/>
            <person name="Magnuson J."/>
            <person name="Mondo S."/>
            <person name="Nolan M."/>
            <person name="Ohm R."/>
            <person name="Pangilinan J."/>
            <person name="Park H.-J."/>
            <person name="Ramirez L."/>
            <person name="Alfaro M."/>
            <person name="Sun H."/>
            <person name="Tritt A."/>
            <person name="Yoshinaga Y."/>
            <person name="Zwiers L.-H."/>
            <person name="Turgeon B."/>
            <person name="Goodwin S."/>
            <person name="Spatafora J."/>
            <person name="Crous P."/>
            <person name="Grigoriev I."/>
        </authorList>
    </citation>
    <scope>NUCLEOTIDE SEQUENCE</scope>
    <source>
        <strain evidence="2">CBS 269.34</strain>
    </source>
</reference>
<evidence type="ECO:0000256" key="1">
    <source>
        <dbReference type="SAM" id="MobiDB-lite"/>
    </source>
</evidence>
<keyword evidence="3" id="KW-1185">Reference proteome</keyword>
<feature type="compositionally biased region" description="Acidic residues" evidence="1">
    <location>
        <begin position="151"/>
        <end position="166"/>
    </location>
</feature>
<dbReference type="EMBL" id="MU004198">
    <property type="protein sequence ID" value="KAF2490092.1"/>
    <property type="molecule type" value="Genomic_DNA"/>
</dbReference>
<feature type="compositionally biased region" description="Basic and acidic residues" evidence="1">
    <location>
        <begin position="104"/>
        <end position="119"/>
    </location>
</feature>
<protein>
    <submittedName>
        <fullName evidence="2">Uncharacterized protein</fullName>
    </submittedName>
</protein>